<gene>
    <name evidence="1" type="ORF">LARV_02224</name>
</gene>
<dbReference type="GO" id="GO:0003677">
    <property type="term" value="F:DNA binding"/>
    <property type="evidence" value="ECO:0007669"/>
    <property type="project" value="UniProtKB-KW"/>
</dbReference>
<accession>A0A0S7BAC6</accession>
<sequence length="284" mass="32432">MISISLLNQYRSQTFNMAPGMRLTSAAEAVNFVNRRGFVTFWPVKGIVMPSLWAATAGDRPVADEHDDPGHITWGWKDELLPQKVWYYARVLRRRNTMISLEALPYFYALSPNYGDPENDYLDQYQQGLMTNEARQVYETLLHKGPLDTLSLRKEAHLTGSDSRFNRALEDLQIEFKVLPVGVVEAGAWRYAFQYEIVPRHFPELIDQAGKITEPQARRWILERYFNAVGAVPRNEVVKLFGWRLDAFERTLTALLKDGVLTPAVEVEGSSQPHLALTSFVDGI</sequence>
<keyword evidence="1" id="KW-0238">DNA-binding</keyword>
<dbReference type="EMBL" id="DF967972">
    <property type="protein sequence ID" value="GAP14455.1"/>
    <property type="molecule type" value="Genomic_DNA"/>
</dbReference>
<dbReference type="STRING" id="360412.LARV_02224"/>
<name>A0A0S7BAC6_9CHLR</name>
<dbReference type="Proteomes" id="UP000055060">
    <property type="component" value="Unassembled WGS sequence"/>
</dbReference>
<dbReference type="InterPro" id="IPR056298">
    <property type="entry name" value="AlkZ-rel"/>
</dbReference>
<dbReference type="AlphaFoldDB" id="A0A0S7BAC6"/>
<reference evidence="1" key="1">
    <citation type="submission" date="2015-07" db="EMBL/GenBank/DDBJ databases">
        <title>Draft Genome Sequences of Anaerolinea thermolimosa IMO-1, Bellilinea caldifistulae GOMI-1, Leptolinea tardivitalis YMTK-2, Levilinea saccharolytica KIBI-1,Longilinea arvoryzae KOME-1, Previously Described as Members of the Anaerolineaceae (Chloroflexi).</title>
        <authorList>
            <person name="Sekiguchi Y."/>
            <person name="Ohashi A."/>
            <person name="Matsuura N."/>
            <person name="Tourlousse M.D."/>
        </authorList>
    </citation>
    <scope>NUCLEOTIDE SEQUENCE [LARGE SCALE GENOMIC DNA]</scope>
    <source>
        <strain evidence="1">KOME-1</strain>
    </source>
</reference>
<dbReference type="OrthoDB" id="154810at2"/>
<proteinExistence type="predicted"/>
<keyword evidence="2" id="KW-1185">Reference proteome</keyword>
<evidence type="ECO:0000313" key="2">
    <source>
        <dbReference type="Proteomes" id="UP000055060"/>
    </source>
</evidence>
<evidence type="ECO:0000313" key="1">
    <source>
        <dbReference type="EMBL" id="GAP14455.1"/>
    </source>
</evidence>
<dbReference type="Pfam" id="PF24741">
    <property type="entry name" value="AlkZ-rel"/>
    <property type="match status" value="1"/>
</dbReference>
<organism evidence="1">
    <name type="scientific">Longilinea arvoryzae</name>
    <dbReference type="NCBI Taxonomy" id="360412"/>
    <lineage>
        <taxon>Bacteria</taxon>
        <taxon>Bacillati</taxon>
        <taxon>Chloroflexota</taxon>
        <taxon>Anaerolineae</taxon>
        <taxon>Anaerolineales</taxon>
        <taxon>Anaerolineaceae</taxon>
        <taxon>Longilinea</taxon>
    </lineage>
</organism>
<protein>
    <submittedName>
        <fullName evidence="1">Protein containg Winged helix DNA-binding domain</fullName>
    </submittedName>
</protein>
<dbReference type="RefSeq" id="WP_075073715.1">
    <property type="nucleotide sequence ID" value="NZ_DF967972.1"/>
</dbReference>